<protein>
    <recommendedName>
        <fullName evidence="5">BED-type domain-containing protein</fullName>
    </recommendedName>
</protein>
<feature type="domain" description="BED-type" evidence="5">
    <location>
        <begin position="39"/>
        <end position="94"/>
    </location>
</feature>
<dbReference type="Proteomes" id="UP000694427">
    <property type="component" value="Unplaced"/>
</dbReference>
<dbReference type="InterPro" id="IPR003656">
    <property type="entry name" value="Znf_BED"/>
</dbReference>
<dbReference type="SUPFAM" id="SSF53098">
    <property type="entry name" value="Ribonuclease H-like"/>
    <property type="match status" value="1"/>
</dbReference>
<dbReference type="PROSITE" id="PS50808">
    <property type="entry name" value="ZF_BED"/>
    <property type="match status" value="1"/>
</dbReference>
<keyword evidence="1" id="KW-0479">Metal-binding</keyword>
<evidence type="ECO:0000256" key="4">
    <source>
        <dbReference type="PROSITE-ProRule" id="PRU00027"/>
    </source>
</evidence>
<reference evidence="6" key="2">
    <citation type="submission" date="2025-09" db="UniProtKB">
        <authorList>
            <consortium name="Ensembl"/>
        </authorList>
    </citation>
    <scope>IDENTIFICATION</scope>
</reference>
<evidence type="ECO:0000259" key="5">
    <source>
        <dbReference type="PROSITE" id="PS50808"/>
    </source>
</evidence>
<dbReference type="SMART" id="SM00614">
    <property type="entry name" value="ZnF_BED"/>
    <property type="match status" value="1"/>
</dbReference>
<name>A0A8C1GT70_CYPCA</name>
<accession>A0A8C1GT70</accession>
<dbReference type="SUPFAM" id="SSF57667">
    <property type="entry name" value="beta-beta-alpha zinc fingers"/>
    <property type="match status" value="1"/>
</dbReference>
<dbReference type="Pfam" id="PF02892">
    <property type="entry name" value="zf-BED"/>
    <property type="match status" value="1"/>
</dbReference>
<evidence type="ECO:0000313" key="6">
    <source>
        <dbReference type="Ensembl" id="ENSCCRP00010009558.1"/>
    </source>
</evidence>
<dbReference type="PANTHER" id="PTHR47501:SF7">
    <property type="entry name" value="TRANSPOSASE"/>
    <property type="match status" value="1"/>
</dbReference>
<evidence type="ECO:0000256" key="1">
    <source>
        <dbReference type="ARBA" id="ARBA00022723"/>
    </source>
</evidence>
<evidence type="ECO:0000256" key="3">
    <source>
        <dbReference type="ARBA" id="ARBA00022833"/>
    </source>
</evidence>
<evidence type="ECO:0000313" key="7">
    <source>
        <dbReference type="Proteomes" id="UP000694427"/>
    </source>
</evidence>
<keyword evidence="7" id="KW-1185">Reference proteome</keyword>
<evidence type="ECO:0000256" key="2">
    <source>
        <dbReference type="ARBA" id="ARBA00022771"/>
    </source>
</evidence>
<dbReference type="PANTHER" id="PTHR47501">
    <property type="entry name" value="TRANSPOSASE-RELATED"/>
    <property type="match status" value="1"/>
</dbReference>
<keyword evidence="2 4" id="KW-0863">Zinc-finger</keyword>
<sequence length="617" mass="69979">FLNCTRVSCYCNLQLWSSYLSKIQSSSKPVPEELTARRGSASLAWRWFGFDKKDEQQTSPICRICRKQIAVKQSATTNLFHHLRTTHKTQFEEYERLRAEQNSTAATNTSDDTDLTKDIKQSILTYLNSKFTELNTLIARYVVENMLPLSTVVSESFRAILAKIPIRGGGRGVAPCRNTFAKFIDSEYEKMNVELKTSFEELEYISTTADIWTAHNKSYLGVTAHWINPNNMEREKAALACRRFKGHHTHDAIAVELDNIHSTYGITHKITATVTDNGSNFVKAFKRYQPLEESDSEEDDEDEVTFTDINDALHATDDNDGDVVITLPPHKRCASHTLNLISCTDVDKWLLSKSATKAVYRSATAKCTALWNKTSRSALATETVDELVSKKLLVPCTTRWNSFYDALARICEISMVDLNTISSKLGLTAITEREHQFLKEYCTAMKPLTVALDILQGEDNCFHGTLLPTIETLMLKTEALKSGLQILRDLLDAIAIKTRFADVLGNEEAILAAVTLPKFKLRWLWSQELKDKAKASLLAECRRIVLEEPLPGTSTSSHHTDSAKENDFFSFEEDEEETSSSRLFSLGKLVFSPKRNRLSDKRFEKLLLLRYNHWFSC</sequence>
<dbReference type="Ensembl" id="ENSCCRT00010010394.1">
    <property type="protein sequence ID" value="ENSCCRP00010009558.1"/>
    <property type="gene ID" value="ENSCCRG00010004041.1"/>
</dbReference>
<dbReference type="InterPro" id="IPR036236">
    <property type="entry name" value="Znf_C2H2_sf"/>
</dbReference>
<dbReference type="InterPro" id="IPR012337">
    <property type="entry name" value="RNaseH-like_sf"/>
</dbReference>
<reference evidence="6" key="1">
    <citation type="submission" date="2025-08" db="UniProtKB">
        <authorList>
            <consortium name="Ensembl"/>
        </authorList>
    </citation>
    <scope>IDENTIFICATION</scope>
</reference>
<proteinExistence type="predicted"/>
<dbReference type="AlphaFoldDB" id="A0A8C1GT70"/>
<organism evidence="6 7">
    <name type="scientific">Cyprinus carpio</name>
    <name type="common">Common carp</name>
    <dbReference type="NCBI Taxonomy" id="7962"/>
    <lineage>
        <taxon>Eukaryota</taxon>
        <taxon>Metazoa</taxon>
        <taxon>Chordata</taxon>
        <taxon>Craniata</taxon>
        <taxon>Vertebrata</taxon>
        <taxon>Euteleostomi</taxon>
        <taxon>Actinopterygii</taxon>
        <taxon>Neopterygii</taxon>
        <taxon>Teleostei</taxon>
        <taxon>Ostariophysi</taxon>
        <taxon>Cypriniformes</taxon>
        <taxon>Cyprinidae</taxon>
        <taxon>Cyprininae</taxon>
        <taxon>Cyprinus</taxon>
    </lineage>
</organism>
<dbReference type="GO" id="GO:0003677">
    <property type="term" value="F:DNA binding"/>
    <property type="evidence" value="ECO:0007669"/>
    <property type="project" value="InterPro"/>
</dbReference>
<keyword evidence="3" id="KW-0862">Zinc</keyword>
<dbReference type="GO" id="GO:0008270">
    <property type="term" value="F:zinc ion binding"/>
    <property type="evidence" value="ECO:0007669"/>
    <property type="project" value="UniProtKB-KW"/>
</dbReference>